<dbReference type="Pfam" id="PF01381">
    <property type="entry name" value="HTH_3"/>
    <property type="match status" value="1"/>
</dbReference>
<accession>A0A5C4XUS5</accession>
<dbReference type="InterPro" id="IPR001387">
    <property type="entry name" value="Cro/C1-type_HTH"/>
</dbReference>
<dbReference type="OrthoDB" id="9796786at2"/>
<dbReference type="InterPro" id="IPR010982">
    <property type="entry name" value="Lambda_DNA-bd_dom_sf"/>
</dbReference>
<dbReference type="Proteomes" id="UP000313988">
    <property type="component" value="Unassembled WGS sequence"/>
</dbReference>
<dbReference type="PROSITE" id="PS50943">
    <property type="entry name" value="HTH_CROC1"/>
    <property type="match status" value="1"/>
</dbReference>
<sequence length="152" mass="16782">MENALEEVRTIMKHSEIDRAVAALAELPEASRNLLGPIRSDEQLEFALNAEEQMGRLIGGDARHPLAAVYATLIQHIAEYEAEAYPTPASKPGDMLDFLMDQQGVQQQELATRLGVNQSTVSRLIHGRVAYTTDLIKQLAEIFKVPPTVFLG</sequence>
<dbReference type="EMBL" id="VDMO01000034">
    <property type="protein sequence ID" value="TNM67041.1"/>
    <property type="molecule type" value="Genomic_DNA"/>
</dbReference>
<dbReference type="Gene3D" id="1.10.260.40">
    <property type="entry name" value="lambda repressor-like DNA-binding domains"/>
    <property type="match status" value="1"/>
</dbReference>
<gene>
    <name evidence="2" type="ORF">FHR04_18915</name>
</gene>
<dbReference type="GO" id="GO:0003677">
    <property type="term" value="F:DNA binding"/>
    <property type="evidence" value="ECO:0007669"/>
    <property type="project" value="InterPro"/>
</dbReference>
<comment type="caution">
    <text evidence="2">The sequence shown here is derived from an EMBL/GenBank/DDBJ whole genome shotgun (WGS) entry which is preliminary data.</text>
</comment>
<dbReference type="SUPFAM" id="SSF47413">
    <property type="entry name" value="lambda repressor-like DNA-binding domains"/>
    <property type="match status" value="1"/>
</dbReference>
<dbReference type="AlphaFoldDB" id="A0A5C4XUS5"/>
<protein>
    <submittedName>
        <fullName evidence="2">Helix-turn-helix domain-containing protein</fullName>
    </submittedName>
</protein>
<evidence type="ECO:0000313" key="3">
    <source>
        <dbReference type="Proteomes" id="UP000313988"/>
    </source>
</evidence>
<proteinExistence type="predicted"/>
<organism evidence="2 3">
    <name type="scientific">Deinococcus radiopugnans ATCC 19172</name>
    <dbReference type="NCBI Taxonomy" id="585398"/>
    <lineage>
        <taxon>Bacteria</taxon>
        <taxon>Thermotogati</taxon>
        <taxon>Deinococcota</taxon>
        <taxon>Deinococci</taxon>
        <taxon>Deinococcales</taxon>
        <taxon>Deinococcaceae</taxon>
        <taxon>Deinococcus</taxon>
    </lineage>
</organism>
<name>A0A5C4XUS5_9DEIO</name>
<evidence type="ECO:0000259" key="1">
    <source>
        <dbReference type="PROSITE" id="PS50943"/>
    </source>
</evidence>
<reference evidence="2 3" key="1">
    <citation type="submission" date="2019-06" db="EMBL/GenBank/DDBJ databases">
        <title>Genome sequence of Deinococcus radiopugnans ATCC 19172.</title>
        <authorList>
            <person name="Maclea K.S."/>
            <person name="Maynard C.R."/>
        </authorList>
    </citation>
    <scope>NUCLEOTIDE SEQUENCE [LARGE SCALE GENOMIC DNA]</scope>
    <source>
        <strain evidence="2 3">ATCC 19172</strain>
    </source>
</reference>
<feature type="domain" description="HTH cro/C1-type" evidence="1">
    <location>
        <begin position="96"/>
        <end position="150"/>
    </location>
</feature>
<dbReference type="SMART" id="SM00530">
    <property type="entry name" value="HTH_XRE"/>
    <property type="match status" value="1"/>
</dbReference>
<evidence type="ECO:0000313" key="2">
    <source>
        <dbReference type="EMBL" id="TNM67041.1"/>
    </source>
</evidence>
<dbReference type="CDD" id="cd00093">
    <property type="entry name" value="HTH_XRE"/>
    <property type="match status" value="1"/>
</dbReference>